<evidence type="ECO:0000313" key="2">
    <source>
        <dbReference type="EMBL" id="NEV60674.1"/>
    </source>
</evidence>
<evidence type="ECO:0000313" key="3">
    <source>
        <dbReference type="Proteomes" id="UP000483379"/>
    </source>
</evidence>
<dbReference type="PROSITE" id="PS50878">
    <property type="entry name" value="RT_POL"/>
    <property type="match status" value="1"/>
</dbReference>
<name>A0A6M0JUA7_9GAMM</name>
<dbReference type="AlphaFoldDB" id="A0A6M0JUA7"/>
<organism evidence="2 3">
    <name type="scientific">Thiorhodococcus minor</name>
    <dbReference type="NCBI Taxonomy" id="57489"/>
    <lineage>
        <taxon>Bacteria</taxon>
        <taxon>Pseudomonadati</taxon>
        <taxon>Pseudomonadota</taxon>
        <taxon>Gammaproteobacteria</taxon>
        <taxon>Chromatiales</taxon>
        <taxon>Chromatiaceae</taxon>
        <taxon>Thiorhodococcus</taxon>
    </lineage>
</organism>
<dbReference type="Proteomes" id="UP000483379">
    <property type="component" value="Unassembled WGS sequence"/>
</dbReference>
<dbReference type="InterPro" id="IPR013597">
    <property type="entry name" value="Mat_intron_G2"/>
</dbReference>
<protein>
    <submittedName>
        <fullName evidence="2">Maturase</fullName>
    </submittedName>
</protein>
<dbReference type="InterPro" id="IPR000477">
    <property type="entry name" value="RT_dom"/>
</dbReference>
<accession>A0A6M0JUA7</accession>
<comment type="caution">
    <text evidence="2">The sequence shown here is derived from an EMBL/GenBank/DDBJ whole genome shotgun (WGS) entry which is preliminary data.</text>
</comment>
<dbReference type="Pfam" id="PF08388">
    <property type="entry name" value="GIIM"/>
    <property type="match status" value="1"/>
</dbReference>
<keyword evidence="3" id="KW-1185">Reference proteome</keyword>
<feature type="domain" description="Reverse transcriptase" evidence="1">
    <location>
        <begin position="1"/>
        <end position="29"/>
    </location>
</feature>
<gene>
    <name evidence="2" type="ORF">G3446_01990</name>
</gene>
<dbReference type="EMBL" id="JAAIJQ010000003">
    <property type="protein sequence ID" value="NEV60674.1"/>
    <property type="molecule type" value="Genomic_DNA"/>
</dbReference>
<evidence type="ECO:0000259" key="1">
    <source>
        <dbReference type="PROSITE" id="PS50878"/>
    </source>
</evidence>
<proteinExistence type="predicted"/>
<reference evidence="2 3" key="1">
    <citation type="submission" date="2020-02" db="EMBL/GenBank/DDBJ databases">
        <title>Genome sequences of Thiorhodococcus mannitoliphagus and Thiorhodococcus minor, purple sulfur photosynthetic bacteria in the gammaproteobacterial family, Chromatiaceae.</title>
        <authorList>
            <person name="Aviles F.A."/>
            <person name="Meyer T.E."/>
            <person name="Kyndt J.A."/>
        </authorList>
    </citation>
    <scope>NUCLEOTIDE SEQUENCE [LARGE SCALE GENOMIC DNA]</scope>
    <source>
        <strain evidence="2 3">DSM 11518</strain>
    </source>
</reference>
<sequence length="143" mass="16736">MGLRVNREKTRIVTLTEAGASLDFLGYTFRYEPDQFGRAKRYLARSPSANACARERAKLRTLISTKRAFQPAPELIGAVNQQVRGWANYFGRGRSRPAFRRMNWFLQQRLVRHLKRRSQRPYRPPPGVSWYAHLYKQLGLVQL</sequence>